<reference evidence="4" key="2">
    <citation type="submission" date="2023-01" db="EMBL/GenBank/DDBJ databases">
        <authorList>
            <person name="Petersen C."/>
        </authorList>
    </citation>
    <scope>NUCLEOTIDE SEQUENCE</scope>
    <source>
        <strain evidence="4">IBT 17514</strain>
    </source>
</reference>
<evidence type="ECO:0000259" key="3">
    <source>
        <dbReference type="PROSITE" id="PS51144"/>
    </source>
</evidence>
<evidence type="ECO:0000313" key="5">
    <source>
        <dbReference type="Proteomes" id="UP001215712"/>
    </source>
</evidence>
<comment type="caution">
    <text evidence="4">The sequence shown here is derived from an EMBL/GenBank/DDBJ whole genome shotgun (WGS) entry which is preliminary data.</text>
</comment>
<dbReference type="InterPro" id="IPR049326">
    <property type="entry name" value="Rhodopsin_dom_fungi"/>
</dbReference>
<reference evidence="4" key="1">
    <citation type="journal article" date="2023" name="IMA Fungus">
        <title>Comparative genomic study of the Penicillium genus elucidates a diverse pangenome and 15 lateral gene transfer events.</title>
        <authorList>
            <person name="Petersen C."/>
            <person name="Sorensen T."/>
            <person name="Nielsen M.R."/>
            <person name="Sondergaard T.E."/>
            <person name="Sorensen J.L."/>
            <person name="Fitzpatrick D.A."/>
            <person name="Frisvad J.C."/>
            <person name="Nielsen K.L."/>
        </authorList>
    </citation>
    <scope>NUCLEOTIDE SEQUENCE</scope>
    <source>
        <strain evidence="4">IBT 17514</strain>
    </source>
</reference>
<sequence length="372" mass="41692">MNTRFTGDTKNPAVNVTNWVLLSTVILGVLARLGTKLRLFKRLTLDDCFIIASLVGAHLLYNFSGYRAFCAIQSICVSMAVDAGYGNHFTELSTDQFDTVMKISTQYLYASTMVYIASHCFSKLSLVIFIRSLTPSSKDHFFALLIGIVTGVWAVASIFGYAFQCSVPNTWDFWNGKCFNIEAWRYFVCISNIVTDFLILAQGFLLLYRVQAAVTKRLLIASLFLPRLLVIGAVLAELIFTHKAVNTTDPTYAYCDVTILQETSQCLGIITACWGQLKPFLSWLKSSGLRIQDFDYTNYANAYGRSNIQSQTQSRPRTGRGELNLGTFPLQKKTQILVTRDWEVDSQSSQADIIQEPHTWAESTSARQSPVN</sequence>
<protein>
    <recommendedName>
        <fullName evidence="3">Alpha-carbonic anhydrase domain-containing protein</fullName>
    </recommendedName>
</protein>
<proteinExistence type="predicted"/>
<keyword evidence="5" id="KW-1185">Reference proteome</keyword>
<feature type="domain" description="Alpha-carbonic anhydrase" evidence="3">
    <location>
        <begin position="340"/>
        <end position="372"/>
    </location>
</feature>
<dbReference type="InterPro" id="IPR001148">
    <property type="entry name" value="CA_dom"/>
</dbReference>
<keyword evidence="2" id="KW-1133">Transmembrane helix</keyword>
<dbReference type="Proteomes" id="UP001215712">
    <property type="component" value="Unassembled WGS sequence"/>
</dbReference>
<feature type="region of interest" description="Disordered" evidence="1">
    <location>
        <begin position="348"/>
        <end position="372"/>
    </location>
</feature>
<feature type="transmembrane region" description="Helical" evidence="2">
    <location>
        <begin position="107"/>
        <end position="129"/>
    </location>
</feature>
<dbReference type="AlphaFoldDB" id="A0AAD6HWN1"/>
<feature type="compositionally biased region" description="Polar residues" evidence="1">
    <location>
        <begin position="361"/>
        <end position="372"/>
    </location>
</feature>
<feature type="transmembrane region" description="Helical" evidence="2">
    <location>
        <begin position="218"/>
        <end position="240"/>
    </location>
</feature>
<keyword evidence="2" id="KW-0812">Transmembrane</keyword>
<gene>
    <name evidence="4" type="ORF">N7493_000621</name>
</gene>
<evidence type="ECO:0000256" key="2">
    <source>
        <dbReference type="SAM" id="Phobius"/>
    </source>
</evidence>
<name>A0AAD6HWN1_9EURO</name>
<feature type="transmembrane region" description="Helical" evidence="2">
    <location>
        <begin position="141"/>
        <end position="163"/>
    </location>
</feature>
<dbReference type="Pfam" id="PF20684">
    <property type="entry name" value="Fung_rhodopsin"/>
    <property type="match status" value="1"/>
</dbReference>
<accession>A0AAD6HWN1</accession>
<dbReference type="PANTHER" id="PTHR38794">
    <property type="entry name" value="INTEGRAL MEMBRANE PROTEIN"/>
    <property type="match status" value="1"/>
</dbReference>
<feature type="transmembrane region" description="Helical" evidence="2">
    <location>
        <begin position="12"/>
        <end position="31"/>
    </location>
</feature>
<feature type="transmembrane region" description="Helical" evidence="2">
    <location>
        <begin position="183"/>
        <end position="206"/>
    </location>
</feature>
<evidence type="ECO:0000313" key="4">
    <source>
        <dbReference type="EMBL" id="KAJ5740749.1"/>
    </source>
</evidence>
<dbReference type="PANTHER" id="PTHR38794:SF2">
    <property type="entry name" value="INTEGRAL MEMBRANE PROTEIN"/>
    <property type="match status" value="1"/>
</dbReference>
<dbReference type="PROSITE" id="PS51144">
    <property type="entry name" value="ALPHA_CA_2"/>
    <property type="match status" value="1"/>
</dbReference>
<evidence type="ECO:0000256" key="1">
    <source>
        <dbReference type="SAM" id="MobiDB-lite"/>
    </source>
</evidence>
<organism evidence="4 5">
    <name type="scientific">Penicillium malachiteum</name>
    <dbReference type="NCBI Taxonomy" id="1324776"/>
    <lineage>
        <taxon>Eukaryota</taxon>
        <taxon>Fungi</taxon>
        <taxon>Dikarya</taxon>
        <taxon>Ascomycota</taxon>
        <taxon>Pezizomycotina</taxon>
        <taxon>Eurotiomycetes</taxon>
        <taxon>Eurotiomycetidae</taxon>
        <taxon>Eurotiales</taxon>
        <taxon>Aspergillaceae</taxon>
        <taxon>Penicillium</taxon>
    </lineage>
</organism>
<keyword evidence="2" id="KW-0472">Membrane</keyword>
<dbReference type="EMBL" id="JAQJAN010000001">
    <property type="protein sequence ID" value="KAJ5740749.1"/>
    <property type="molecule type" value="Genomic_DNA"/>
</dbReference>